<evidence type="ECO:0000313" key="3">
    <source>
        <dbReference type="EMBL" id="SDN34168.1"/>
    </source>
</evidence>
<organism evidence="3 4">
    <name type="scientific">Pedobacter steynii</name>
    <dbReference type="NCBI Taxonomy" id="430522"/>
    <lineage>
        <taxon>Bacteria</taxon>
        <taxon>Pseudomonadati</taxon>
        <taxon>Bacteroidota</taxon>
        <taxon>Sphingobacteriia</taxon>
        <taxon>Sphingobacteriales</taxon>
        <taxon>Sphingobacteriaceae</taxon>
        <taxon>Pedobacter</taxon>
    </lineage>
</organism>
<keyword evidence="2" id="KW-0472">Membrane</keyword>
<dbReference type="Proteomes" id="UP000183200">
    <property type="component" value="Unassembled WGS sequence"/>
</dbReference>
<proteinExistence type="predicted"/>
<keyword evidence="2" id="KW-0812">Transmembrane</keyword>
<gene>
    <name evidence="3" type="ORF">SAMN05421820_107131</name>
</gene>
<evidence type="ECO:0000256" key="1">
    <source>
        <dbReference type="SAM" id="MobiDB-lite"/>
    </source>
</evidence>
<evidence type="ECO:0000256" key="2">
    <source>
        <dbReference type="SAM" id="Phobius"/>
    </source>
</evidence>
<feature type="transmembrane region" description="Helical" evidence="2">
    <location>
        <begin position="6"/>
        <end position="24"/>
    </location>
</feature>
<dbReference type="AlphaFoldDB" id="A0A1H0AKT3"/>
<keyword evidence="2" id="KW-1133">Transmembrane helix</keyword>
<evidence type="ECO:0000313" key="4">
    <source>
        <dbReference type="Proteomes" id="UP000183200"/>
    </source>
</evidence>
<feature type="transmembrane region" description="Helical" evidence="2">
    <location>
        <begin position="112"/>
        <end position="138"/>
    </location>
</feature>
<keyword evidence="4" id="KW-1185">Reference proteome</keyword>
<name>A0A1H0AKT3_9SPHI</name>
<dbReference type="RefSeq" id="WP_074610254.1">
    <property type="nucleotide sequence ID" value="NZ_FNGY01000007.1"/>
</dbReference>
<feature type="transmembrane region" description="Helical" evidence="2">
    <location>
        <begin position="31"/>
        <end position="48"/>
    </location>
</feature>
<accession>A0A1H0AKT3</accession>
<reference evidence="4" key="1">
    <citation type="submission" date="2016-10" db="EMBL/GenBank/DDBJ databases">
        <authorList>
            <person name="Varghese N."/>
            <person name="Submissions S."/>
        </authorList>
    </citation>
    <scope>NUCLEOTIDE SEQUENCE [LARGE SCALE GENOMIC DNA]</scope>
    <source>
        <strain evidence="4">DSM 19110</strain>
    </source>
</reference>
<feature type="region of interest" description="Disordered" evidence="1">
    <location>
        <begin position="85"/>
        <end position="105"/>
    </location>
</feature>
<sequence>MEFIGILFALLFATILTAFFNLAFKNTGPWSGFWVFFILLFFIALAAGEWAAPRGPSAWGYYWAPGLIAALIFALILAAVTPRAPHSASRKPKKPASSGDLQTPGDEREEDIVISAIMGVFFWILISVLVLIAIVGVATKIL</sequence>
<feature type="transmembrane region" description="Helical" evidence="2">
    <location>
        <begin position="60"/>
        <end position="81"/>
    </location>
</feature>
<dbReference type="EMBL" id="FNGY01000007">
    <property type="protein sequence ID" value="SDN34168.1"/>
    <property type="molecule type" value="Genomic_DNA"/>
</dbReference>
<protein>
    <submittedName>
        <fullName evidence="3">Uncharacterized protein</fullName>
    </submittedName>
</protein>